<keyword evidence="1" id="KW-0472">Membrane</keyword>
<dbReference type="EMBL" id="MFJA01000084">
    <property type="protein sequence ID" value="OGG01652.1"/>
    <property type="molecule type" value="Genomic_DNA"/>
</dbReference>
<organism evidence="2 3">
    <name type="scientific">Candidatus Gottesmanbacteria bacterium RBG_16_37_8</name>
    <dbReference type="NCBI Taxonomy" id="1798371"/>
    <lineage>
        <taxon>Bacteria</taxon>
        <taxon>Candidatus Gottesmaniibacteriota</taxon>
    </lineage>
</organism>
<evidence type="ECO:0000313" key="2">
    <source>
        <dbReference type="EMBL" id="OGG01652.1"/>
    </source>
</evidence>
<protein>
    <recommendedName>
        <fullName evidence="4">DUF2270 domain-containing protein</fullName>
    </recommendedName>
</protein>
<accession>A0A1F5YP56</accession>
<dbReference type="PIRSF" id="PIRSF015000">
    <property type="entry name" value="UCP01500"/>
    <property type="match status" value="1"/>
</dbReference>
<feature type="transmembrane region" description="Helical" evidence="1">
    <location>
        <begin position="190"/>
        <end position="213"/>
    </location>
</feature>
<keyword evidence="1" id="KW-1133">Transmembrane helix</keyword>
<feature type="transmembrane region" description="Helical" evidence="1">
    <location>
        <begin position="69"/>
        <end position="87"/>
    </location>
</feature>
<comment type="caution">
    <text evidence="2">The sequence shown here is derived from an EMBL/GenBank/DDBJ whole genome shotgun (WGS) entry which is preliminary data.</text>
</comment>
<evidence type="ECO:0000313" key="3">
    <source>
        <dbReference type="Proteomes" id="UP000176665"/>
    </source>
</evidence>
<name>A0A1F5YP56_9BACT</name>
<feature type="transmembrane region" description="Helical" evidence="1">
    <location>
        <begin position="153"/>
        <end position="170"/>
    </location>
</feature>
<dbReference type="STRING" id="1798371.A2W14_07185"/>
<keyword evidence="1" id="KW-0812">Transmembrane</keyword>
<proteinExistence type="predicted"/>
<sequence length="223" mass="26705">MEDIDENLEFLTDLVNLPEAYYGFIYHYYRAEVYRETNWRNRLDTTTNWSIVVTGAIVSFAFTNELTPHSVILVNYLLVWFFLYIEARRFRYYWLLRERTRIIEKQLLTQIFLGKSGKSDANKWKEKLAKSFQNLSVPMSRLESIAWRFRRNYFFLFPLIFVSWLAKVQLNPYPATNLAEFFYNANMWIFPGMLVFIAFLGSILLTAFIAFYIPQQTKHSDLP</sequence>
<evidence type="ECO:0008006" key="4">
    <source>
        <dbReference type="Google" id="ProtNLM"/>
    </source>
</evidence>
<dbReference type="InterPro" id="IPR014470">
    <property type="entry name" value="UCP01500"/>
</dbReference>
<dbReference type="Pfam" id="PF10028">
    <property type="entry name" value="DUF2270"/>
    <property type="match status" value="1"/>
</dbReference>
<dbReference type="Proteomes" id="UP000176665">
    <property type="component" value="Unassembled WGS sequence"/>
</dbReference>
<dbReference type="AlphaFoldDB" id="A0A1F5YP56"/>
<reference evidence="2 3" key="1">
    <citation type="journal article" date="2016" name="Nat. Commun.">
        <title>Thousands of microbial genomes shed light on interconnected biogeochemical processes in an aquifer system.</title>
        <authorList>
            <person name="Anantharaman K."/>
            <person name="Brown C.T."/>
            <person name="Hug L.A."/>
            <person name="Sharon I."/>
            <person name="Castelle C.J."/>
            <person name="Probst A.J."/>
            <person name="Thomas B.C."/>
            <person name="Singh A."/>
            <person name="Wilkins M.J."/>
            <person name="Karaoz U."/>
            <person name="Brodie E.L."/>
            <person name="Williams K.H."/>
            <person name="Hubbard S.S."/>
            <person name="Banfield J.F."/>
        </authorList>
    </citation>
    <scope>NUCLEOTIDE SEQUENCE [LARGE SCALE GENOMIC DNA]</scope>
</reference>
<gene>
    <name evidence="2" type="ORF">A2W14_07185</name>
</gene>
<evidence type="ECO:0000256" key="1">
    <source>
        <dbReference type="SAM" id="Phobius"/>
    </source>
</evidence>